<feature type="domain" description="SWIM-type" evidence="2">
    <location>
        <begin position="390"/>
        <end position="424"/>
    </location>
</feature>
<keyword evidence="1" id="KW-0479">Metal-binding</keyword>
<dbReference type="PANTHER" id="PTHR31569">
    <property type="entry name" value="SWIM-TYPE DOMAIN-CONTAINING PROTEIN"/>
    <property type="match status" value="1"/>
</dbReference>
<evidence type="ECO:0000313" key="3">
    <source>
        <dbReference type="Proteomes" id="UP000887566"/>
    </source>
</evidence>
<dbReference type="InterPro" id="IPR007527">
    <property type="entry name" value="Znf_SWIM"/>
</dbReference>
<dbReference type="PROSITE" id="PS50966">
    <property type="entry name" value="ZF_SWIM"/>
    <property type="match status" value="1"/>
</dbReference>
<name>A0A914WRT3_9BILA</name>
<keyword evidence="1" id="KW-0862">Zinc</keyword>
<proteinExistence type="predicted"/>
<dbReference type="WBParaSite" id="PSAMB.scaffold4904size14814.g25493.t1">
    <property type="protein sequence ID" value="PSAMB.scaffold4904size14814.g25493.t1"/>
    <property type="gene ID" value="PSAMB.scaffold4904size14814.g25493"/>
</dbReference>
<reference evidence="4" key="1">
    <citation type="submission" date="2022-11" db="UniProtKB">
        <authorList>
            <consortium name="WormBaseParasite"/>
        </authorList>
    </citation>
    <scope>IDENTIFICATION</scope>
</reference>
<dbReference type="Proteomes" id="UP000887566">
    <property type="component" value="Unplaced"/>
</dbReference>
<dbReference type="GO" id="GO:0008270">
    <property type="term" value="F:zinc ion binding"/>
    <property type="evidence" value="ECO:0007669"/>
    <property type="project" value="UniProtKB-KW"/>
</dbReference>
<keyword evidence="1" id="KW-0863">Zinc-finger</keyword>
<dbReference type="Pfam" id="PF10551">
    <property type="entry name" value="MULE"/>
    <property type="match status" value="1"/>
</dbReference>
<accession>A0A914WRT3</accession>
<dbReference type="AlphaFoldDB" id="A0A914WRT3"/>
<sequence length="456" mass="51475">MLNANNDPIPETIKLKNALLYAKRKLNGPPLITTTDFADRIEADFTELTPETEPHKVVCPVYDTESPERLFAFFTTRHLLSNLSSVGATTLQTDGTYKLTYEGNILITLAVSDKARRLHPVGVAIIGKKEDAAVYERAFEAITTALQKAGLPAFDPNAVMSDGDPAITAAVASSFPNARRLTCYYHMKKQVQKRMGSKKVPKDRRQTILEEIKSLQLACSDAIFKSAARRLLQRWKQLGLKAFATYFKRVWVKGPLQYWYEGAAMGEVSTNNGLESLHGRIKRFGTLRKKMSIGSFVKEMNRLIGEWSHASETHTFQSVPPRTVALEVKGFHWSEDPFNKEFVAPQLRTGIYFVPGSFSNEMSYRNYGRCDLRGRFKTFGHFVIWSKAYYRVFRNSDGLLLCTCASSAKRFICKHSIAIERMKFDIDVSLKAKALPIDFRPARGRPKFISAALSID</sequence>
<dbReference type="PANTHER" id="PTHR31569:SF4">
    <property type="entry name" value="SWIM-TYPE DOMAIN-CONTAINING PROTEIN"/>
    <property type="match status" value="1"/>
</dbReference>
<evidence type="ECO:0000259" key="2">
    <source>
        <dbReference type="PROSITE" id="PS50966"/>
    </source>
</evidence>
<dbReference type="InterPro" id="IPR052579">
    <property type="entry name" value="Zinc_finger_SWIM"/>
</dbReference>
<evidence type="ECO:0000313" key="4">
    <source>
        <dbReference type="WBParaSite" id="PSAMB.scaffold4904size14814.g25493.t1"/>
    </source>
</evidence>
<protein>
    <submittedName>
        <fullName evidence="4">SWIM-type domain-containing protein</fullName>
    </submittedName>
</protein>
<organism evidence="3 4">
    <name type="scientific">Plectus sambesii</name>
    <dbReference type="NCBI Taxonomy" id="2011161"/>
    <lineage>
        <taxon>Eukaryota</taxon>
        <taxon>Metazoa</taxon>
        <taxon>Ecdysozoa</taxon>
        <taxon>Nematoda</taxon>
        <taxon>Chromadorea</taxon>
        <taxon>Plectida</taxon>
        <taxon>Plectina</taxon>
        <taxon>Plectoidea</taxon>
        <taxon>Plectidae</taxon>
        <taxon>Plectus</taxon>
    </lineage>
</organism>
<evidence type="ECO:0000256" key="1">
    <source>
        <dbReference type="PROSITE-ProRule" id="PRU00325"/>
    </source>
</evidence>
<keyword evidence="3" id="KW-1185">Reference proteome</keyword>
<dbReference type="InterPro" id="IPR018289">
    <property type="entry name" value="MULE_transposase_dom"/>
</dbReference>